<keyword evidence="1" id="KW-1133">Transmembrane helix</keyword>
<evidence type="ECO:0000313" key="4">
    <source>
        <dbReference type="EMBL" id="WOO78393.1"/>
    </source>
</evidence>
<feature type="transmembrane region" description="Helical" evidence="1">
    <location>
        <begin position="60"/>
        <end position="80"/>
    </location>
</feature>
<evidence type="ECO:0000259" key="3">
    <source>
        <dbReference type="Pfam" id="PF12853"/>
    </source>
</evidence>
<dbReference type="Proteomes" id="UP000827549">
    <property type="component" value="Chromosome 2"/>
</dbReference>
<name>A0AAF0Y1F3_9TREE</name>
<dbReference type="InterPro" id="IPR019721">
    <property type="entry name" value="NADH-UbQ_OxRdtase_su21_N"/>
</dbReference>
<gene>
    <name evidence="4" type="primary">nuo20.9</name>
    <name evidence="4" type="ORF">LOC62_02G001941</name>
</gene>
<feature type="transmembrane region" description="Helical" evidence="1">
    <location>
        <begin position="31"/>
        <end position="48"/>
    </location>
</feature>
<keyword evidence="1" id="KW-0472">Membrane</keyword>
<dbReference type="InterPro" id="IPR024549">
    <property type="entry name" value="NADH-UbQ_OxRdtase_su21_C_fun"/>
</dbReference>
<dbReference type="PANTHER" id="PTHR34062:SF1">
    <property type="entry name" value="NADH-UBIQUINONE OXIDOREDUCTASE 21KDA SUBUNIT N-TERMINAL DOMAIN-CONTAINING PROTEIN"/>
    <property type="match status" value="1"/>
</dbReference>
<evidence type="ECO:0000313" key="5">
    <source>
        <dbReference type="Proteomes" id="UP000827549"/>
    </source>
</evidence>
<dbReference type="Pfam" id="PF12853">
    <property type="entry name" value="NADH_u_ox_C"/>
    <property type="match status" value="1"/>
</dbReference>
<dbReference type="RefSeq" id="XP_062624425.1">
    <property type="nucleotide sequence ID" value="XM_062768441.1"/>
</dbReference>
<dbReference type="EMBL" id="CP086715">
    <property type="protein sequence ID" value="WOO78393.1"/>
    <property type="molecule type" value="Genomic_DNA"/>
</dbReference>
<organism evidence="4 5">
    <name type="scientific">Vanrija pseudolonga</name>
    <dbReference type="NCBI Taxonomy" id="143232"/>
    <lineage>
        <taxon>Eukaryota</taxon>
        <taxon>Fungi</taxon>
        <taxon>Dikarya</taxon>
        <taxon>Basidiomycota</taxon>
        <taxon>Agaricomycotina</taxon>
        <taxon>Tremellomycetes</taxon>
        <taxon>Trichosporonales</taxon>
        <taxon>Trichosporonaceae</taxon>
        <taxon>Vanrija</taxon>
    </lineage>
</organism>
<keyword evidence="5" id="KW-1185">Reference proteome</keyword>
<keyword evidence="1" id="KW-0812">Transmembrane</keyword>
<dbReference type="InterPro" id="IPR053229">
    <property type="entry name" value="NADH-Q_oxidrdct_subunit"/>
</dbReference>
<reference evidence="4" key="1">
    <citation type="submission" date="2023-10" db="EMBL/GenBank/DDBJ databases">
        <authorList>
            <person name="Noh H."/>
        </authorList>
    </citation>
    <scope>NUCLEOTIDE SEQUENCE</scope>
    <source>
        <strain evidence="4">DUCC4014</strain>
    </source>
</reference>
<dbReference type="PANTHER" id="PTHR34062">
    <property type="entry name" value="OXIDOREDUCTASE 21 KDA SUBUNIT, PUTATIVE (AFU_ORTHOLOGUE AFUA_4G04750)-RELATED"/>
    <property type="match status" value="1"/>
</dbReference>
<dbReference type="GeneID" id="87805192"/>
<feature type="domain" description="NADH-ubiquinone oxidoreductase 21kDa subunit N-terminal" evidence="2">
    <location>
        <begin position="8"/>
        <end position="92"/>
    </location>
</feature>
<feature type="domain" description="NADH-ubiquinone oxidoreductase 21kDa subunit C-terminal fungi" evidence="3">
    <location>
        <begin position="104"/>
        <end position="160"/>
    </location>
</feature>
<accession>A0AAF0Y1F3</accession>
<evidence type="ECO:0000259" key="2">
    <source>
        <dbReference type="Pfam" id="PF10785"/>
    </source>
</evidence>
<protein>
    <submittedName>
        <fullName evidence="4">NADH-ubiquinone oxidoreductase 20 subunit</fullName>
    </submittedName>
</protein>
<dbReference type="AlphaFoldDB" id="A0AAF0Y1F3"/>
<evidence type="ECO:0000256" key="1">
    <source>
        <dbReference type="SAM" id="Phobius"/>
    </source>
</evidence>
<proteinExistence type="predicted"/>
<dbReference type="Pfam" id="PF10785">
    <property type="entry name" value="NADH-u_ox-rdase"/>
    <property type="match status" value="1"/>
</dbReference>
<sequence>MPIKELVTPYPVIDVDPHFSRVVRYFRPEDYALWGAAAAAGPITIRLWDHIDPSKAKHGVRGAVRLTAFLGVVGGFLLAYQNSSFRFQGLKENEPERERDLAELSALKAAGKPLYGESELSPYLQGVASRNSTFSQFKLATMPWFNVVNHDNHGVDTTKYDSKP</sequence>